<reference evidence="2 3" key="1">
    <citation type="submission" date="2020-09" db="EMBL/GenBank/DDBJ databases">
        <title>De no assembly of potato wild relative species, Solanum commersonii.</title>
        <authorList>
            <person name="Cho K."/>
        </authorList>
    </citation>
    <scope>NUCLEOTIDE SEQUENCE [LARGE SCALE GENOMIC DNA]</scope>
    <source>
        <strain evidence="2">LZ3.2</strain>
        <tissue evidence="2">Leaf</tissue>
    </source>
</reference>
<keyword evidence="3" id="KW-1185">Reference proteome</keyword>
<sequence length="87" mass="10230">MVRLKVTLCLITLCIGTHYNGVYPNWSSIPLNTQGQMFNEFKKYYVWAPEHEDDVQVNFKLKASKLLSSTFCDCRRENRMPGFMFLD</sequence>
<evidence type="ECO:0000313" key="3">
    <source>
        <dbReference type="Proteomes" id="UP000824120"/>
    </source>
</evidence>
<evidence type="ECO:0000313" key="2">
    <source>
        <dbReference type="EMBL" id="KAG5609016.1"/>
    </source>
</evidence>
<organism evidence="2 3">
    <name type="scientific">Solanum commersonii</name>
    <name type="common">Commerson's wild potato</name>
    <name type="synonym">Commerson's nightshade</name>
    <dbReference type="NCBI Taxonomy" id="4109"/>
    <lineage>
        <taxon>Eukaryota</taxon>
        <taxon>Viridiplantae</taxon>
        <taxon>Streptophyta</taxon>
        <taxon>Embryophyta</taxon>
        <taxon>Tracheophyta</taxon>
        <taxon>Spermatophyta</taxon>
        <taxon>Magnoliopsida</taxon>
        <taxon>eudicotyledons</taxon>
        <taxon>Gunneridae</taxon>
        <taxon>Pentapetalae</taxon>
        <taxon>asterids</taxon>
        <taxon>lamiids</taxon>
        <taxon>Solanales</taxon>
        <taxon>Solanaceae</taxon>
        <taxon>Solanoideae</taxon>
        <taxon>Solaneae</taxon>
        <taxon>Solanum</taxon>
    </lineage>
</organism>
<feature type="chain" id="PRO_5039898432" evidence="1">
    <location>
        <begin position="17"/>
        <end position="87"/>
    </location>
</feature>
<dbReference type="EMBL" id="JACXVP010000004">
    <property type="protein sequence ID" value="KAG5609016.1"/>
    <property type="molecule type" value="Genomic_DNA"/>
</dbReference>
<protein>
    <submittedName>
        <fullName evidence="2">Uncharacterized protein</fullName>
    </submittedName>
</protein>
<feature type="signal peptide" evidence="1">
    <location>
        <begin position="1"/>
        <end position="16"/>
    </location>
</feature>
<dbReference type="AlphaFoldDB" id="A0A9J5ZAT2"/>
<keyword evidence="1" id="KW-0732">Signal</keyword>
<name>A0A9J5ZAT2_SOLCO</name>
<proteinExistence type="predicted"/>
<gene>
    <name evidence="2" type="ORF">H5410_020297</name>
</gene>
<comment type="caution">
    <text evidence="2">The sequence shown here is derived from an EMBL/GenBank/DDBJ whole genome shotgun (WGS) entry which is preliminary data.</text>
</comment>
<accession>A0A9J5ZAT2</accession>
<dbReference type="OrthoDB" id="1678820at2759"/>
<evidence type="ECO:0000256" key="1">
    <source>
        <dbReference type="SAM" id="SignalP"/>
    </source>
</evidence>
<dbReference type="Proteomes" id="UP000824120">
    <property type="component" value="Chromosome 4"/>
</dbReference>